<sequence>MIPLTYHIKSKEYEACLLEAQRTFEKYANNAGAHYPNSLSSHLIGRLGEHAAAQFFKRLDPHSPLEETCLNPYLDQEADLITLYGRIEVKTWMDNTWSRYGGNIAVSQYERLKAKADMIMWQSLHFVPSGAVVTFWGFNWVSDFIDMDPIKSVSEVVISDVYRMEEDTMRPLIEFSMMMGV</sequence>
<reference evidence="1" key="1">
    <citation type="submission" date="2020-05" db="EMBL/GenBank/DDBJ databases">
        <authorList>
            <person name="Chiriac C."/>
            <person name="Salcher M."/>
            <person name="Ghai R."/>
            <person name="Kavagutti S V."/>
        </authorList>
    </citation>
    <scope>NUCLEOTIDE SEQUENCE</scope>
</reference>
<proteinExistence type="predicted"/>
<dbReference type="EMBL" id="LR797519">
    <property type="protein sequence ID" value="CAB4222046.1"/>
    <property type="molecule type" value="Genomic_DNA"/>
</dbReference>
<protein>
    <submittedName>
        <fullName evidence="1">Uncharacterized protein</fullName>
    </submittedName>
</protein>
<gene>
    <name evidence="1" type="ORF">UFOVP1649_13</name>
</gene>
<accession>A0A6J5T487</accession>
<organism evidence="1">
    <name type="scientific">uncultured Caudovirales phage</name>
    <dbReference type="NCBI Taxonomy" id="2100421"/>
    <lineage>
        <taxon>Viruses</taxon>
        <taxon>Duplodnaviria</taxon>
        <taxon>Heunggongvirae</taxon>
        <taxon>Uroviricota</taxon>
        <taxon>Caudoviricetes</taxon>
        <taxon>Peduoviridae</taxon>
        <taxon>Maltschvirus</taxon>
        <taxon>Maltschvirus maltsch</taxon>
    </lineage>
</organism>
<evidence type="ECO:0000313" key="1">
    <source>
        <dbReference type="EMBL" id="CAB4222046.1"/>
    </source>
</evidence>
<name>A0A6J5T487_9CAUD</name>